<protein>
    <submittedName>
        <fullName evidence="1">Uncharacterized protein</fullName>
    </submittedName>
</protein>
<name>A0A5K8AIU5_9BACT</name>
<sequence>MFLLSYMIVICVCCICGCSTSLKNISILDESYFFKNPLVSDQNFNDARLLINVISRKNRKFAYEIGKIPELLDGISKDEIIAIKRLVYCYLDNELVFNKIFQEMYAVGLPEDRKYCSTLQAFLWLFIDKNYGEIEGLLYNYSTESLLYKAWVLENNMHYHRWRWRTQQAHALFHSCMDSDLKKKIVNYYEKNKGAVDYIISMAEKVPEKFGHAYIAYDSVLIKHQNRWNDHKIVYDRLNAPELIHFFIYNNYFYEPNEYSTPKNTFYSKYGNSKALAELGRLLLDKSGYKTFFITIKDESTLCCKEHAGTGIFDQNGNYVLVVDMPKGKEISVHNDQNALEKHLRNGNCMPPPKRKFRFALPRNFFQKNI</sequence>
<keyword evidence="2" id="KW-1185">Reference proteome</keyword>
<accession>A0A5K8AIU5</accession>
<dbReference type="Proteomes" id="UP000422108">
    <property type="component" value="Chromosome"/>
</dbReference>
<evidence type="ECO:0000313" key="1">
    <source>
        <dbReference type="EMBL" id="BBO92603.1"/>
    </source>
</evidence>
<gene>
    <name evidence="1" type="ORF">DSCOOX_57830</name>
</gene>
<dbReference type="EMBL" id="AP021879">
    <property type="protein sequence ID" value="BBO92603.1"/>
    <property type="molecule type" value="Genomic_DNA"/>
</dbReference>
<organism evidence="1 2">
    <name type="scientific">Desulfosarcina ovata subsp. ovata</name>
    <dbReference type="NCBI Taxonomy" id="2752305"/>
    <lineage>
        <taxon>Bacteria</taxon>
        <taxon>Pseudomonadati</taxon>
        <taxon>Thermodesulfobacteriota</taxon>
        <taxon>Desulfobacteria</taxon>
        <taxon>Desulfobacterales</taxon>
        <taxon>Desulfosarcinaceae</taxon>
        <taxon>Desulfosarcina</taxon>
    </lineage>
</organism>
<reference evidence="1 2" key="1">
    <citation type="submission" date="2019-11" db="EMBL/GenBank/DDBJ databases">
        <title>Comparative genomics of hydrocarbon-degrading Desulfosarcina strains.</title>
        <authorList>
            <person name="Watanabe M."/>
            <person name="Kojima H."/>
            <person name="Fukui M."/>
        </authorList>
    </citation>
    <scope>NUCLEOTIDE SEQUENCE [LARGE SCALE GENOMIC DNA]</scope>
    <source>
        <strain evidence="2">oXyS1</strain>
    </source>
</reference>
<evidence type="ECO:0000313" key="2">
    <source>
        <dbReference type="Proteomes" id="UP000422108"/>
    </source>
</evidence>
<dbReference type="AlphaFoldDB" id="A0A5K8AIU5"/>
<proteinExistence type="predicted"/>